<dbReference type="AlphaFoldDB" id="A0A3S3NXV2"/>
<comment type="caution">
    <text evidence="1">The sequence shown here is derived from an EMBL/GenBank/DDBJ whole genome shotgun (WGS) entry which is preliminary data.</text>
</comment>
<name>A0A3S3NXV2_9MAGN</name>
<reference evidence="1 3" key="1">
    <citation type="journal article" date="2019" name="Nat. Plants">
        <title>Stout camphor tree genome fills gaps in understanding of flowering plant genome evolution.</title>
        <authorList>
            <person name="Chaw S.M."/>
            <person name="Liu Y.C."/>
            <person name="Wu Y.W."/>
            <person name="Wang H.Y."/>
            <person name="Lin C.I."/>
            <person name="Wu C.S."/>
            <person name="Ke H.M."/>
            <person name="Chang L.Y."/>
            <person name="Hsu C.Y."/>
            <person name="Yang H.T."/>
            <person name="Sudianto E."/>
            <person name="Hsu M.H."/>
            <person name="Wu K.P."/>
            <person name="Wang L.N."/>
            <person name="Leebens-Mack J.H."/>
            <person name="Tsai I.J."/>
        </authorList>
    </citation>
    <scope>NUCLEOTIDE SEQUENCE [LARGE SCALE GENOMIC DNA]</scope>
    <source>
        <strain evidence="3">cv. Chaw 1501</strain>
        <tissue evidence="1">Young leaves</tissue>
    </source>
</reference>
<dbReference type="OrthoDB" id="1364464at2759"/>
<dbReference type="EMBL" id="QPKB01000007">
    <property type="protein sequence ID" value="RWR88793.1"/>
    <property type="molecule type" value="Genomic_DNA"/>
</dbReference>
<evidence type="ECO:0000313" key="3">
    <source>
        <dbReference type="Proteomes" id="UP000283530"/>
    </source>
</evidence>
<keyword evidence="3" id="KW-1185">Reference proteome</keyword>
<evidence type="ECO:0000313" key="1">
    <source>
        <dbReference type="EMBL" id="RWR88793.1"/>
    </source>
</evidence>
<gene>
    <name evidence="1" type="ORF">CKAN_01783000</name>
    <name evidence="2" type="ORF">CKAN_01783500</name>
</gene>
<protein>
    <submittedName>
        <fullName evidence="1">Putative E3 ubiquitin-protein ligase arkadia-A</fullName>
    </submittedName>
</protein>
<dbReference type="EMBL" id="QPKB01000007">
    <property type="protein sequence ID" value="RWR88797.1"/>
    <property type="molecule type" value="Genomic_DNA"/>
</dbReference>
<accession>A0A3S3NXV2</accession>
<sequence>MDTKLRKIVNLNKPQTHNVFIRDPNGDELKYTSLRDILPQLPTTKGAITNHDHSFDPANISISNQLVKQAASAYLQSAAILASRNESFPGSIWEDARSSATFHSIWCKYVVNPLKACMKFIVRPICWIAKCMGNRICL</sequence>
<dbReference type="PANTHER" id="PTHR34569:SF2">
    <property type="entry name" value="EXPRESSED PROTEIN"/>
    <property type="match status" value="1"/>
</dbReference>
<dbReference type="Proteomes" id="UP000283530">
    <property type="component" value="Unassembled WGS sequence"/>
</dbReference>
<proteinExistence type="predicted"/>
<dbReference type="PANTHER" id="PTHR34569">
    <property type="entry name" value="EXPRESSED PROTEIN"/>
    <property type="match status" value="1"/>
</dbReference>
<organism evidence="1 3">
    <name type="scientific">Cinnamomum micranthum f. kanehirae</name>
    <dbReference type="NCBI Taxonomy" id="337451"/>
    <lineage>
        <taxon>Eukaryota</taxon>
        <taxon>Viridiplantae</taxon>
        <taxon>Streptophyta</taxon>
        <taxon>Embryophyta</taxon>
        <taxon>Tracheophyta</taxon>
        <taxon>Spermatophyta</taxon>
        <taxon>Magnoliopsida</taxon>
        <taxon>Magnoliidae</taxon>
        <taxon>Laurales</taxon>
        <taxon>Lauraceae</taxon>
        <taxon>Cinnamomum</taxon>
    </lineage>
</organism>
<evidence type="ECO:0000313" key="2">
    <source>
        <dbReference type="EMBL" id="RWR88797.1"/>
    </source>
</evidence>